<evidence type="ECO:0000313" key="1">
    <source>
        <dbReference type="EMBL" id="VVE90493.1"/>
    </source>
</evidence>
<sequence>MIIDFVGIYQLDDAQEADRALPDRADAPDAASVRGELARILASQSFATSERMRALLEYLTVQTLEGHADRLKEYTIAIDVFGRGSDFDPRIETVVRTEAWRLRARLGRYYETEGAANPIRVQLAKRSFAVVAQRVPEQTRSLTFDSPVRSAAARVAVLPFVAVDDDGSLRWLGESLADEFSHALGRVPRIEVAARSSCRVMAASATIDACEAARRLGSTLLIEGSVRRTGSEVRLLIQLIDARSGCQLWAFADELAWRDEAGFVASTAHRLVTELMRSAPAWQTPLAEAFVDTMRLDADLRQILRVGLGSAPSELDIMRQGIGWLEARLRHAPQNAEWQLALTNLLATFITVVPASSADLMPRLRRCAHAATLEPGTATEGLVALGMASLFVCDWGTAQDALSRALSLSPQDCGALTARGLLNLQVGRLNEALDDIRLARELHPLSAAVTGTAAAVLVNCRRYGEAVDLARRAVGLDSDFKPAQALLADAMFWDGRVHQALGRLEELTQIEGRTAYALGKLGYVSARAGLADKARELLHELDDSDDDPARVSMARVHIQLGLGDHNAAFCALDEALEMPTAPELLLCSAPQFDPIRDDGRFAVLLARLSKGSGQASTAARPAAL</sequence>
<dbReference type="AlphaFoldDB" id="A0A5E5C1T4"/>
<accession>A0A5E5C1T4</accession>
<dbReference type="Gene3D" id="1.25.40.10">
    <property type="entry name" value="Tetratricopeptide repeat domain"/>
    <property type="match status" value="1"/>
</dbReference>
<keyword evidence="2" id="KW-1185">Reference proteome</keyword>
<dbReference type="SUPFAM" id="SSF48452">
    <property type="entry name" value="TPR-like"/>
    <property type="match status" value="1"/>
</dbReference>
<dbReference type="Proteomes" id="UP000382040">
    <property type="component" value="Unassembled WGS sequence"/>
</dbReference>
<evidence type="ECO:0000313" key="2">
    <source>
        <dbReference type="Proteomes" id="UP000382040"/>
    </source>
</evidence>
<organism evidence="1 2">
    <name type="scientific">Pandoraea bronchicola</name>
    <dbReference type="NCBI Taxonomy" id="2508287"/>
    <lineage>
        <taxon>Bacteria</taxon>
        <taxon>Pseudomonadati</taxon>
        <taxon>Pseudomonadota</taxon>
        <taxon>Betaproteobacteria</taxon>
        <taxon>Burkholderiales</taxon>
        <taxon>Burkholderiaceae</taxon>
        <taxon>Pandoraea</taxon>
    </lineage>
</organism>
<gene>
    <name evidence="1" type="ORF">PBR20603_04478</name>
</gene>
<dbReference type="OrthoDB" id="54411at2"/>
<dbReference type="EMBL" id="CABPST010000016">
    <property type="protein sequence ID" value="VVE90493.1"/>
    <property type="molecule type" value="Genomic_DNA"/>
</dbReference>
<dbReference type="InterPro" id="IPR011990">
    <property type="entry name" value="TPR-like_helical_dom_sf"/>
</dbReference>
<name>A0A5E5C1T4_9BURK</name>
<dbReference type="RefSeq" id="WP_150561629.1">
    <property type="nucleotide sequence ID" value="NZ_CABPST010000016.1"/>
</dbReference>
<reference evidence="1 2" key="1">
    <citation type="submission" date="2019-08" db="EMBL/GenBank/DDBJ databases">
        <authorList>
            <person name="Peeters C."/>
        </authorList>
    </citation>
    <scope>NUCLEOTIDE SEQUENCE [LARGE SCALE GENOMIC DNA]</scope>
    <source>
        <strain evidence="1 2">LMG 20603</strain>
    </source>
</reference>
<proteinExistence type="predicted"/>
<protein>
    <submittedName>
        <fullName evidence="1">Uncharacterized protein</fullName>
    </submittedName>
</protein>